<keyword evidence="1" id="KW-0812">Transmembrane</keyword>
<sequence length="225" mass="22983">MVQAVTRGPVRLVRAGMLGAVSLLLAVSAHHAGGGGLPSLPVLALLVLFAAPVVLFVTDRRCRLPRVLTALGVEQVLLHAVLSVTTGAAACTAARVTVVGHHSMVLTGGSCRMTGASSPVHLPAAGMSTGAMASGPMAHTMSWWPMLAAHVVATLLTAVVVARGEAALWALLDRIVPRPLPSVVAVAVEGQPAGPAAAMFRPVVFWWVEGTSPRGPPPRLVPALA</sequence>
<feature type="transmembrane region" description="Helical" evidence="1">
    <location>
        <begin position="77"/>
        <end position="98"/>
    </location>
</feature>
<feature type="transmembrane region" description="Helical" evidence="1">
    <location>
        <begin position="12"/>
        <end position="33"/>
    </location>
</feature>
<evidence type="ECO:0000256" key="1">
    <source>
        <dbReference type="SAM" id="Phobius"/>
    </source>
</evidence>
<organism evidence="2 3">
    <name type="scientific">Terrabacter terrae</name>
    <dbReference type="NCBI Taxonomy" id="318434"/>
    <lineage>
        <taxon>Bacteria</taxon>
        <taxon>Bacillati</taxon>
        <taxon>Actinomycetota</taxon>
        <taxon>Actinomycetes</taxon>
        <taxon>Micrococcales</taxon>
        <taxon>Intrasporangiaceae</taxon>
        <taxon>Terrabacter</taxon>
    </lineage>
</organism>
<keyword evidence="1" id="KW-0472">Membrane</keyword>
<accession>A0ABP5F7Z6</accession>
<keyword evidence="1" id="KW-1133">Transmembrane helix</keyword>
<protein>
    <recommendedName>
        <fullName evidence="4">Integral membrane protein</fullName>
    </recommendedName>
</protein>
<evidence type="ECO:0000313" key="2">
    <source>
        <dbReference type="EMBL" id="GAA2017367.1"/>
    </source>
</evidence>
<comment type="caution">
    <text evidence="2">The sequence shown here is derived from an EMBL/GenBank/DDBJ whole genome shotgun (WGS) entry which is preliminary data.</text>
</comment>
<reference evidence="3" key="1">
    <citation type="journal article" date="2019" name="Int. J. Syst. Evol. Microbiol.">
        <title>The Global Catalogue of Microorganisms (GCM) 10K type strain sequencing project: providing services to taxonomists for standard genome sequencing and annotation.</title>
        <authorList>
            <consortium name="The Broad Institute Genomics Platform"/>
            <consortium name="The Broad Institute Genome Sequencing Center for Infectious Disease"/>
            <person name="Wu L."/>
            <person name="Ma J."/>
        </authorList>
    </citation>
    <scope>NUCLEOTIDE SEQUENCE [LARGE SCALE GENOMIC DNA]</scope>
    <source>
        <strain evidence="3">JCM 14283</strain>
    </source>
</reference>
<dbReference type="Proteomes" id="UP001501285">
    <property type="component" value="Unassembled WGS sequence"/>
</dbReference>
<name>A0ABP5F7Z6_9MICO</name>
<feature type="transmembrane region" description="Helical" evidence="1">
    <location>
        <begin position="142"/>
        <end position="162"/>
    </location>
</feature>
<feature type="transmembrane region" description="Helical" evidence="1">
    <location>
        <begin position="39"/>
        <end position="57"/>
    </location>
</feature>
<evidence type="ECO:0008006" key="4">
    <source>
        <dbReference type="Google" id="ProtNLM"/>
    </source>
</evidence>
<gene>
    <name evidence="2" type="ORF">GCM10009740_01010</name>
</gene>
<dbReference type="EMBL" id="BAAANB010000001">
    <property type="protein sequence ID" value="GAA2017367.1"/>
    <property type="molecule type" value="Genomic_DNA"/>
</dbReference>
<keyword evidence="3" id="KW-1185">Reference proteome</keyword>
<evidence type="ECO:0000313" key="3">
    <source>
        <dbReference type="Proteomes" id="UP001501285"/>
    </source>
</evidence>
<proteinExistence type="predicted"/>